<dbReference type="InterPro" id="IPR022042">
    <property type="entry name" value="snRNA-activating_su3"/>
</dbReference>
<protein>
    <submittedName>
        <fullName evidence="7">Putative snRNA-activating protein complex, subunit 3</fullName>
    </submittedName>
</protein>
<dbReference type="EMBL" id="PDCK01000044">
    <property type="protein sequence ID" value="PRQ24388.1"/>
    <property type="molecule type" value="Genomic_DNA"/>
</dbReference>
<dbReference type="GO" id="GO:0000978">
    <property type="term" value="F:RNA polymerase II cis-regulatory region sequence-specific DNA binding"/>
    <property type="evidence" value="ECO:0007669"/>
    <property type="project" value="TreeGrafter"/>
</dbReference>
<evidence type="ECO:0000256" key="1">
    <source>
        <dbReference type="ARBA" id="ARBA00004123"/>
    </source>
</evidence>
<dbReference type="Pfam" id="PF12251">
    <property type="entry name" value="SNAPC3"/>
    <property type="match status" value="1"/>
</dbReference>
<dbReference type="GO" id="GO:0001006">
    <property type="term" value="F:RNA polymerase III type 3 promoter sequence-specific DNA binding"/>
    <property type="evidence" value="ECO:0007669"/>
    <property type="project" value="TreeGrafter"/>
</dbReference>
<dbReference type="Gramene" id="PRQ24388">
    <property type="protein sequence ID" value="PRQ24388"/>
    <property type="gene ID" value="RchiOBHm_Chr6g0271881"/>
</dbReference>
<accession>A0A2P6PR34</accession>
<proteinExistence type="inferred from homology"/>
<keyword evidence="5" id="KW-0804">Transcription</keyword>
<keyword evidence="4" id="KW-0238">DNA-binding</keyword>
<comment type="caution">
    <text evidence="7">The sequence shown here is derived from an EMBL/GenBank/DDBJ whole genome shotgun (WGS) entry which is preliminary data.</text>
</comment>
<evidence type="ECO:0000256" key="4">
    <source>
        <dbReference type="ARBA" id="ARBA00023125"/>
    </source>
</evidence>
<evidence type="ECO:0000256" key="6">
    <source>
        <dbReference type="ARBA" id="ARBA00023242"/>
    </source>
</evidence>
<gene>
    <name evidence="7" type="ORF">RchiOBHm_Chr6g0271881</name>
</gene>
<evidence type="ECO:0000313" key="8">
    <source>
        <dbReference type="Proteomes" id="UP000238479"/>
    </source>
</evidence>
<dbReference type="GO" id="GO:0005634">
    <property type="term" value="C:nucleus"/>
    <property type="evidence" value="ECO:0007669"/>
    <property type="project" value="UniProtKB-SubCell"/>
</dbReference>
<evidence type="ECO:0000256" key="5">
    <source>
        <dbReference type="ARBA" id="ARBA00023163"/>
    </source>
</evidence>
<evidence type="ECO:0000256" key="3">
    <source>
        <dbReference type="ARBA" id="ARBA00023015"/>
    </source>
</evidence>
<dbReference type="PANTHER" id="PTHR13421:SF16">
    <property type="entry name" value="SNRNA-ACTIVATING PROTEIN COMPLEX SUBUNIT 3"/>
    <property type="match status" value="1"/>
</dbReference>
<name>A0A2P6PR34_ROSCH</name>
<dbReference type="GO" id="GO:0003681">
    <property type="term" value="F:bent DNA binding"/>
    <property type="evidence" value="ECO:0007669"/>
    <property type="project" value="TreeGrafter"/>
</dbReference>
<dbReference type="STRING" id="74649.A0A2P6PR34"/>
<dbReference type="AlphaFoldDB" id="A0A2P6PR34"/>
<comment type="subcellular location">
    <subcellularLocation>
        <location evidence="1">Nucleus</location>
    </subcellularLocation>
</comment>
<organism evidence="7 8">
    <name type="scientific">Rosa chinensis</name>
    <name type="common">China rose</name>
    <dbReference type="NCBI Taxonomy" id="74649"/>
    <lineage>
        <taxon>Eukaryota</taxon>
        <taxon>Viridiplantae</taxon>
        <taxon>Streptophyta</taxon>
        <taxon>Embryophyta</taxon>
        <taxon>Tracheophyta</taxon>
        <taxon>Spermatophyta</taxon>
        <taxon>Magnoliopsida</taxon>
        <taxon>eudicotyledons</taxon>
        <taxon>Gunneridae</taxon>
        <taxon>Pentapetalae</taxon>
        <taxon>rosids</taxon>
        <taxon>fabids</taxon>
        <taxon>Rosales</taxon>
        <taxon>Rosaceae</taxon>
        <taxon>Rosoideae</taxon>
        <taxon>Rosoideae incertae sedis</taxon>
        <taxon>Rosa</taxon>
    </lineage>
</organism>
<comment type="similarity">
    <text evidence="2">Belongs to the SNAPC3/SRD2 family.</text>
</comment>
<dbReference type="GO" id="GO:0019185">
    <property type="term" value="C:snRNA-activating protein complex"/>
    <property type="evidence" value="ECO:0007669"/>
    <property type="project" value="TreeGrafter"/>
</dbReference>
<evidence type="ECO:0000313" key="7">
    <source>
        <dbReference type="EMBL" id="PRQ24388.1"/>
    </source>
</evidence>
<keyword evidence="6" id="KW-0539">Nucleus</keyword>
<keyword evidence="3" id="KW-0805">Transcription regulation</keyword>
<dbReference type="Proteomes" id="UP000238479">
    <property type="component" value="Chromosome 6"/>
</dbReference>
<sequence>MFTIMCKTRSRVTQGFLVVGRKTLTELRDKIYCLTDKVMEKDGQHNHSGCFLIEDRFYKDLRVPSALYYSRSVYDWLRNLRDDALKN</sequence>
<reference evidence="7 8" key="1">
    <citation type="journal article" date="2018" name="Nat. Genet.">
        <title>The Rosa genome provides new insights in the design of modern roses.</title>
        <authorList>
            <person name="Bendahmane M."/>
        </authorList>
    </citation>
    <scope>NUCLEOTIDE SEQUENCE [LARGE SCALE GENOMIC DNA]</scope>
    <source>
        <strain evidence="8">cv. Old Blush</strain>
    </source>
</reference>
<dbReference type="PANTHER" id="PTHR13421">
    <property type="entry name" value="SNRNA-ACTIVATING PROTEIN COMPLEX SUBUNIT 3"/>
    <property type="match status" value="1"/>
</dbReference>
<dbReference type="GO" id="GO:0042796">
    <property type="term" value="P:snRNA transcription by RNA polymerase III"/>
    <property type="evidence" value="ECO:0007669"/>
    <property type="project" value="TreeGrafter"/>
</dbReference>
<dbReference type="GO" id="GO:0042795">
    <property type="term" value="P:snRNA transcription by RNA polymerase II"/>
    <property type="evidence" value="ECO:0007669"/>
    <property type="project" value="TreeGrafter"/>
</dbReference>
<keyword evidence="8" id="KW-1185">Reference proteome</keyword>
<evidence type="ECO:0000256" key="2">
    <source>
        <dbReference type="ARBA" id="ARBA00010410"/>
    </source>
</evidence>
<dbReference type="GO" id="GO:0001046">
    <property type="term" value="F:core promoter sequence-specific DNA binding"/>
    <property type="evidence" value="ECO:0007669"/>
    <property type="project" value="TreeGrafter"/>
</dbReference>